<keyword evidence="2" id="KW-0436">Ligase</keyword>
<accession>A0A371PB81</accession>
<dbReference type="Gene3D" id="3.30.300.30">
    <property type="match status" value="1"/>
</dbReference>
<reference evidence="5 6" key="1">
    <citation type="submission" date="2018-08" db="EMBL/GenBank/DDBJ databases">
        <title>Aeromicrobium sp. M2KJ-4, whole genome shotgun sequence.</title>
        <authorList>
            <person name="Tuo L."/>
        </authorList>
    </citation>
    <scope>NUCLEOTIDE SEQUENCE [LARGE SCALE GENOMIC DNA]</scope>
    <source>
        <strain evidence="5 6">M2KJ-4</strain>
    </source>
</reference>
<dbReference type="GO" id="GO:0006631">
    <property type="term" value="P:fatty acid metabolic process"/>
    <property type="evidence" value="ECO:0007669"/>
    <property type="project" value="TreeGrafter"/>
</dbReference>
<evidence type="ECO:0000259" key="3">
    <source>
        <dbReference type="Pfam" id="PF00501"/>
    </source>
</evidence>
<dbReference type="GO" id="GO:0031956">
    <property type="term" value="F:medium-chain fatty acid-CoA ligase activity"/>
    <property type="evidence" value="ECO:0007669"/>
    <property type="project" value="TreeGrafter"/>
</dbReference>
<dbReference type="Pfam" id="PF13193">
    <property type="entry name" value="AMP-binding_C"/>
    <property type="match status" value="1"/>
</dbReference>
<evidence type="ECO:0000313" key="6">
    <source>
        <dbReference type="Proteomes" id="UP000265581"/>
    </source>
</evidence>
<dbReference type="Pfam" id="PF00501">
    <property type="entry name" value="AMP-binding"/>
    <property type="match status" value="1"/>
</dbReference>
<name>A0A371PB81_9ACTN</name>
<evidence type="ECO:0000313" key="5">
    <source>
        <dbReference type="EMBL" id="REK72720.1"/>
    </source>
</evidence>
<evidence type="ECO:0000256" key="1">
    <source>
        <dbReference type="ARBA" id="ARBA00006432"/>
    </source>
</evidence>
<organism evidence="5 6">
    <name type="scientific">Aeromicrobium endophyticum</name>
    <dbReference type="NCBI Taxonomy" id="2292704"/>
    <lineage>
        <taxon>Bacteria</taxon>
        <taxon>Bacillati</taxon>
        <taxon>Actinomycetota</taxon>
        <taxon>Actinomycetes</taxon>
        <taxon>Propionibacteriales</taxon>
        <taxon>Nocardioidaceae</taxon>
        <taxon>Aeromicrobium</taxon>
    </lineage>
</organism>
<dbReference type="Gene3D" id="3.40.50.12780">
    <property type="entry name" value="N-terminal domain of ligase-like"/>
    <property type="match status" value="1"/>
</dbReference>
<feature type="domain" description="AMP-binding enzyme C-terminal" evidence="4">
    <location>
        <begin position="410"/>
        <end position="488"/>
    </location>
</feature>
<dbReference type="PROSITE" id="PS00455">
    <property type="entry name" value="AMP_BINDING"/>
    <property type="match status" value="1"/>
</dbReference>
<comment type="similarity">
    <text evidence="1">Belongs to the ATP-dependent AMP-binding enzyme family.</text>
</comment>
<gene>
    <name evidence="5" type="ORF">DX116_03705</name>
</gene>
<dbReference type="InterPro" id="IPR045851">
    <property type="entry name" value="AMP-bd_C_sf"/>
</dbReference>
<dbReference type="PANTHER" id="PTHR43201:SF5">
    <property type="entry name" value="MEDIUM-CHAIN ACYL-COA LIGASE ACSF2, MITOCHONDRIAL"/>
    <property type="match status" value="1"/>
</dbReference>
<dbReference type="SUPFAM" id="SSF56801">
    <property type="entry name" value="Acetyl-CoA synthetase-like"/>
    <property type="match status" value="1"/>
</dbReference>
<keyword evidence="6" id="KW-1185">Reference proteome</keyword>
<dbReference type="AlphaFoldDB" id="A0A371PB81"/>
<dbReference type="InterPro" id="IPR000873">
    <property type="entry name" value="AMP-dep_synth/lig_dom"/>
</dbReference>
<dbReference type="InterPro" id="IPR020845">
    <property type="entry name" value="AMP-binding_CS"/>
</dbReference>
<proteinExistence type="inferred from homology"/>
<sequence>MTYPATHARSFPDKAAVVMAGSGDSMTYRELDEGSMRLARLLHAAGLRPGDHLAVVLGNHLSFLEIYWAAMRSGLYFTPVNAYLTGSEARYVVESCEASALVVDARLAETAAALADVPLRVRLSLDGALPGYDDYATAVAGHPAEPLADEPLGAHMLYSSGSTGKPKAITRSLSGKHVSEGNEALRAWIHAVYDVTPDTVCLSPAPLYHSAPLSLCAAISSIGGTIVLMETFEAAAALDAVARHRPSHALMVPTMFIRLLRLDDATRAAADVSSLRYVIHGASPCPTSVKRSMIEWWGPVIHEYYAGSEDNGSTLIDSHEWLEHPGSVGTASPGCTVHVCDVAGHERPAGVDGVVYFETAGTPAGARHPDHPTWTTLGDVGHLDREGYLYLTDRTDYLIISGGVNISPQEVEDVLIEHPAVMDVAVFGIPDDEFGQQVKAVVQLTDPTDDHGLVTTALRDFARSRLARHKVPRSIDVIDEMPRSPAGKLYKRRLRDRYLTAP</sequence>
<dbReference type="PANTHER" id="PTHR43201">
    <property type="entry name" value="ACYL-COA SYNTHETASE"/>
    <property type="match status" value="1"/>
</dbReference>
<dbReference type="InterPro" id="IPR025110">
    <property type="entry name" value="AMP-bd_C"/>
</dbReference>
<feature type="domain" description="AMP-dependent synthetase/ligase" evidence="3">
    <location>
        <begin position="6"/>
        <end position="361"/>
    </location>
</feature>
<comment type="caution">
    <text evidence="5">The sequence shown here is derived from an EMBL/GenBank/DDBJ whole genome shotgun (WGS) entry which is preliminary data.</text>
</comment>
<dbReference type="OrthoDB" id="9803968at2"/>
<dbReference type="EMBL" id="QUBR01000001">
    <property type="protein sequence ID" value="REK72720.1"/>
    <property type="molecule type" value="Genomic_DNA"/>
</dbReference>
<evidence type="ECO:0000259" key="4">
    <source>
        <dbReference type="Pfam" id="PF13193"/>
    </source>
</evidence>
<dbReference type="InterPro" id="IPR042099">
    <property type="entry name" value="ANL_N_sf"/>
</dbReference>
<dbReference type="Proteomes" id="UP000265581">
    <property type="component" value="Unassembled WGS sequence"/>
</dbReference>
<dbReference type="RefSeq" id="WP_119702833.1">
    <property type="nucleotide sequence ID" value="NZ_JBHSOI010000001.1"/>
</dbReference>
<evidence type="ECO:0000256" key="2">
    <source>
        <dbReference type="ARBA" id="ARBA00022598"/>
    </source>
</evidence>
<protein>
    <submittedName>
        <fullName evidence="5">Acyl-CoA synthetase</fullName>
    </submittedName>
</protein>